<feature type="transmembrane region" description="Helical" evidence="12">
    <location>
        <begin position="99"/>
        <end position="120"/>
    </location>
</feature>
<feature type="transmembrane region" description="Helical" evidence="12">
    <location>
        <begin position="154"/>
        <end position="185"/>
    </location>
</feature>
<dbReference type="RefSeq" id="WP_263072288.1">
    <property type="nucleotide sequence ID" value="NZ_JAOUSF010000002.1"/>
</dbReference>
<feature type="domain" description="PTS EIIA type-1" evidence="13">
    <location>
        <begin position="486"/>
        <end position="590"/>
    </location>
</feature>
<evidence type="ECO:0000256" key="7">
    <source>
        <dbReference type="ARBA" id="ARBA00022692"/>
    </source>
</evidence>
<feature type="transmembrane region" description="Helical" evidence="12">
    <location>
        <begin position="356"/>
        <end position="376"/>
    </location>
</feature>
<evidence type="ECO:0000259" key="13">
    <source>
        <dbReference type="PROSITE" id="PS51093"/>
    </source>
</evidence>
<dbReference type="PANTHER" id="PTHR30175">
    <property type="entry name" value="PHOSPHOTRANSFERASE SYSTEM TRANSPORT PROTEIN"/>
    <property type="match status" value="1"/>
</dbReference>
<feature type="domain" description="PTS EIIB type-1" evidence="14">
    <location>
        <begin position="5"/>
        <end position="87"/>
    </location>
</feature>
<evidence type="ECO:0000259" key="14">
    <source>
        <dbReference type="PROSITE" id="PS51098"/>
    </source>
</evidence>
<comment type="caution">
    <text evidence="16">The sequence shown here is derived from an EMBL/GenBank/DDBJ whole genome shotgun (WGS) entry which is preliminary data.</text>
</comment>
<feature type="transmembrane region" description="Helical" evidence="12">
    <location>
        <begin position="205"/>
        <end position="229"/>
    </location>
</feature>
<dbReference type="PROSITE" id="PS01035">
    <property type="entry name" value="PTS_EIIB_TYPE_1_CYS"/>
    <property type="match status" value="1"/>
</dbReference>
<dbReference type="InterPro" id="IPR001127">
    <property type="entry name" value="PTS_EIIA_1_perm"/>
</dbReference>
<keyword evidence="4" id="KW-0762">Sugar transport</keyword>
<evidence type="ECO:0000256" key="1">
    <source>
        <dbReference type="ARBA" id="ARBA00004651"/>
    </source>
</evidence>
<dbReference type="Gene3D" id="2.70.70.10">
    <property type="entry name" value="Glucose Permease (Domain IIA)"/>
    <property type="match status" value="1"/>
</dbReference>
<dbReference type="Pfam" id="PF00358">
    <property type="entry name" value="PTS_EIIA_1"/>
    <property type="match status" value="1"/>
</dbReference>
<keyword evidence="8" id="KW-0418">Kinase</keyword>
<feature type="transmembrane region" description="Helical" evidence="12">
    <location>
        <begin position="383"/>
        <end position="411"/>
    </location>
</feature>
<feature type="active site" description="Phosphocysteine intermediate; for EIIB activity" evidence="11">
    <location>
        <position position="27"/>
    </location>
</feature>
<feature type="transmembrane region" description="Helical" evidence="12">
    <location>
        <begin position="423"/>
        <end position="445"/>
    </location>
</feature>
<evidence type="ECO:0000256" key="9">
    <source>
        <dbReference type="ARBA" id="ARBA00022989"/>
    </source>
</evidence>
<dbReference type="PROSITE" id="PS51103">
    <property type="entry name" value="PTS_EIIC_TYPE_1"/>
    <property type="match status" value="1"/>
</dbReference>
<evidence type="ECO:0000256" key="4">
    <source>
        <dbReference type="ARBA" id="ARBA00022597"/>
    </source>
</evidence>
<dbReference type="GO" id="GO:0016301">
    <property type="term" value="F:kinase activity"/>
    <property type="evidence" value="ECO:0007669"/>
    <property type="project" value="UniProtKB-KW"/>
</dbReference>
<dbReference type="GO" id="GO:0009401">
    <property type="term" value="P:phosphoenolpyruvate-dependent sugar phosphotransferase system"/>
    <property type="evidence" value="ECO:0007669"/>
    <property type="project" value="UniProtKB-KW"/>
</dbReference>
<dbReference type="NCBIfam" id="TIGR01995">
    <property type="entry name" value="PTS-II-ABC-beta"/>
    <property type="match status" value="1"/>
</dbReference>
<evidence type="ECO:0000256" key="11">
    <source>
        <dbReference type="PROSITE-ProRule" id="PRU00421"/>
    </source>
</evidence>
<keyword evidence="7 12" id="KW-0812">Transmembrane</keyword>
<dbReference type="PANTHER" id="PTHR30175:SF1">
    <property type="entry name" value="PTS SYSTEM ARBUTIN-, CELLOBIOSE-, AND SALICIN-SPECIFIC EIIBC COMPONENT-RELATED"/>
    <property type="match status" value="1"/>
</dbReference>
<feature type="transmembrane region" description="Helical" evidence="12">
    <location>
        <begin position="249"/>
        <end position="270"/>
    </location>
</feature>
<dbReference type="EC" id="2.7.1.-" evidence="16"/>
<dbReference type="InterPro" id="IPR018113">
    <property type="entry name" value="PTrfase_EIIB_Cys"/>
</dbReference>
<dbReference type="FunFam" id="2.70.70.10:FF:000001">
    <property type="entry name" value="PTS system glucose-specific IIA component"/>
    <property type="match status" value="1"/>
</dbReference>
<evidence type="ECO:0000256" key="10">
    <source>
        <dbReference type="ARBA" id="ARBA00023136"/>
    </source>
</evidence>
<dbReference type="SUPFAM" id="SSF55604">
    <property type="entry name" value="Glucose permease domain IIB"/>
    <property type="match status" value="1"/>
</dbReference>
<dbReference type="InterPro" id="IPR011297">
    <property type="entry name" value="PTS_IIABC_b_glu"/>
</dbReference>
<evidence type="ECO:0000256" key="12">
    <source>
        <dbReference type="SAM" id="Phobius"/>
    </source>
</evidence>
<feature type="domain" description="PTS EIIC type-1" evidence="15">
    <location>
        <begin position="105"/>
        <end position="460"/>
    </location>
</feature>
<feature type="transmembrane region" description="Helical" evidence="12">
    <location>
        <begin position="290"/>
        <end position="316"/>
    </location>
</feature>
<evidence type="ECO:0000313" key="17">
    <source>
        <dbReference type="Proteomes" id="UP001209318"/>
    </source>
</evidence>
<dbReference type="InterPro" id="IPR036878">
    <property type="entry name" value="Glu_permease_IIB"/>
</dbReference>
<protein>
    <submittedName>
        <fullName evidence="16">Beta-glucoside-specific PTS transporter subunit IIABC</fullName>
        <ecNumber evidence="16">2.7.1.-</ecNumber>
    </submittedName>
</protein>
<dbReference type="CDD" id="cd00212">
    <property type="entry name" value="PTS_IIB_glc"/>
    <property type="match status" value="1"/>
</dbReference>
<dbReference type="PROSITE" id="PS51093">
    <property type="entry name" value="PTS_EIIA_TYPE_1"/>
    <property type="match status" value="1"/>
</dbReference>
<dbReference type="GO" id="GO:0015771">
    <property type="term" value="P:trehalose transport"/>
    <property type="evidence" value="ECO:0007669"/>
    <property type="project" value="TreeGrafter"/>
</dbReference>
<accession>A0AAE3IUI1</accession>
<keyword evidence="5 16" id="KW-0808">Transferase</keyword>
<dbReference type="Proteomes" id="UP001209318">
    <property type="component" value="Unassembled WGS sequence"/>
</dbReference>
<keyword evidence="17" id="KW-1185">Reference proteome</keyword>
<keyword evidence="9 12" id="KW-1133">Transmembrane helix</keyword>
<dbReference type="CDD" id="cd00210">
    <property type="entry name" value="PTS_IIA_glc"/>
    <property type="match status" value="1"/>
</dbReference>
<dbReference type="AlphaFoldDB" id="A0AAE3IUI1"/>
<dbReference type="InterPro" id="IPR001996">
    <property type="entry name" value="PTS_IIB_1"/>
</dbReference>
<reference evidence="16" key="1">
    <citation type="submission" date="2022-10" db="EMBL/GenBank/DDBJ databases">
        <title>Description of Fervidibacillus gen. nov. in the family Fervidibacillaceae fam. nov. with two species, Fervidibacillus albus sp. nov., and Fervidibacillus halotolerans sp. nov., isolated from tidal flat sediments.</title>
        <authorList>
            <person name="Kwon K.K."/>
            <person name="Yang S.-H."/>
        </authorList>
    </citation>
    <scope>NUCLEOTIDE SEQUENCE</scope>
    <source>
        <strain evidence="16">JCM 19140</strain>
    </source>
</reference>
<dbReference type="PROSITE" id="PS51098">
    <property type="entry name" value="PTS_EIIB_TYPE_1"/>
    <property type="match status" value="1"/>
</dbReference>
<evidence type="ECO:0000256" key="2">
    <source>
        <dbReference type="ARBA" id="ARBA00022448"/>
    </source>
</evidence>
<keyword evidence="10 12" id="KW-0472">Membrane</keyword>
<dbReference type="EMBL" id="JAOUSF010000002">
    <property type="protein sequence ID" value="MCU9613079.1"/>
    <property type="molecule type" value="Genomic_DNA"/>
</dbReference>
<organism evidence="16 17">
    <name type="scientific">Perspicuibacillus lycopersici</name>
    <dbReference type="NCBI Taxonomy" id="1325689"/>
    <lineage>
        <taxon>Bacteria</taxon>
        <taxon>Bacillati</taxon>
        <taxon>Bacillota</taxon>
        <taxon>Bacilli</taxon>
        <taxon>Bacillales</taxon>
        <taxon>Bacillaceae</taxon>
        <taxon>Perspicuibacillus</taxon>
    </lineage>
</organism>
<comment type="subcellular location">
    <subcellularLocation>
        <location evidence="1">Cell membrane</location>
        <topology evidence="1">Multi-pass membrane protein</topology>
    </subcellularLocation>
</comment>
<evidence type="ECO:0000256" key="5">
    <source>
        <dbReference type="ARBA" id="ARBA00022679"/>
    </source>
</evidence>
<keyword evidence="2" id="KW-0813">Transport</keyword>
<dbReference type="GO" id="GO:0008982">
    <property type="term" value="F:protein-N(PI)-phosphohistidine-sugar phosphotransferase activity"/>
    <property type="evidence" value="ECO:0007669"/>
    <property type="project" value="InterPro"/>
</dbReference>
<evidence type="ECO:0000313" key="16">
    <source>
        <dbReference type="EMBL" id="MCU9613079.1"/>
    </source>
</evidence>
<evidence type="ECO:0000256" key="8">
    <source>
        <dbReference type="ARBA" id="ARBA00022777"/>
    </source>
</evidence>
<keyword evidence="6" id="KW-0598">Phosphotransferase system</keyword>
<dbReference type="InterPro" id="IPR013013">
    <property type="entry name" value="PTS_EIIC_1"/>
</dbReference>
<dbReference type="FunFam" id="3.30.1360.60:FF:000001">
    <property type="entry name" value="PTS system glucose-specific IIBC component PtsG"/>
    <property type="match status" value="1"/>
</dbReference>
<gene>
    <name evidence="16" type="ORF">OEV98_05885</name>
</gene>
<dbReference type="InterPro" id="IPR003352">
    <property type="entry name" value="PTS_EIIC"/>
</dbReference>
<evidence type="ECO:0000256" key="6">
    <source>
        <dbReference type="ARBA" id="ARBA00022683"/>
    </source>
</evidence>
<evidence type="ECO:0000259" key="15">
    <source>
        <dbReference type="PROSITE" id="PS51103"/>
    </source>
</evidence>
<dbReference type="Pfam" id="PF02378">
    <property type="entry name" value="PTS_EIIC"/>
    <property type="match status" value="1"/>
</dbReference>
<dbReference type="SUPFAM" id="SSF51261">
    <property type="entry name" value="Duplicated hybrid motif"/>
    <property type="match status" value="1"/>
</dbReference>
<evidence type="ECO:0000256" key="3">
    <source>
        <dbReference type="ARBA" id="ARBA00022475"/>
    </source>
</evidence>
<proteinExistence type="predicted"/>
<sequence length="617" mass="66666">MANRMELAKLIIENVGGEENVASLYHCMTRLRFKLKDGKSFNKQELENIRGVVKAVESNGQYQVVIGNDVGDVYQAIMKQYAIKSASNGEQKQKKEGNVIARLFNIMSSIITPMVPLLAGSGMLKALLVICTTYFGMSATGSTYLILSAASNAVFFFFPIFLAFSAARTFGTNLFVSAAIMAALLEPNFTGLMKDIGDVVDFLGIPIVMFKYSGQIIPAILAIWLFSYLEKFLKRWIPKVIESFAVPMLSLLIMVPLTAGIIGPVGVYLGNGIADGIDFLNNQSGMLTGAIIGAGWTFLVMFGIHWGVVPAMLNNLSTKGFDTIRPPVANATFAQAGVAFGVFLKAKDKQLKSDALASMMPAILAGITEPIVYGLSVKYKRPMIAAVIGGGIGGAFAGAMKTTVIAYVFPALTTLPAFMTNTFVYYIISITVAFVVTAVLTYILGFDEDIKSPIKEEKAQKMTDVKRLTVLSPISGDIVPLQQVKDPVFATEAMGKGIAILPKEGKVFAPVSGEVSTLFPTGHAIGLTSEEQIEVLIHIGLDTVQLEGKYFKAHVKPGEKVKQGQLLVEFDMEKIKAAGYDVTTPIIITNSDQYSDIIETNQQTTTKQEVLLTAVIL</sequence>
<keyword evidence="3" id="KW-1003">Cell membrane</keyword>
<dbReference type="InterPro" id="IPR011055">
    <property type="entry name" value="Dup_hybrid_motif"/>
</dbReference>
<dbReference type="GO" id="GO:0090589">
    <property type="term" value="F:protein-phosphocysteine-trehalose phosphotransferase system transporter activity"/>
    <property type="evidence" value="ECO:0007669"/>
    <property type="project" value="TreeGrafter"/>
</dbReference>
<dbReference type="NCBIfam" id="TIGR00830">
    <property type="entry name" value="PTBA"/>
    <property type="match status" value="1"/>
</dbReference>
<dbReference type="Pfam" id="PF00367">
    <property type="entry name" value="PTS_EIIB"/>
    <property type="match status" value="1"/>
</dbReference>
<dbReference type="InterPro" id="IPR050558">
    <property type="entry name" value="PTS_Sugar-Specific_Components"/>
</dbReference>
<name>A0AAE3IUI1_9BACI</name>
<dbReference type="GO" id="GO:0005886">
    <property type="term" value="C:plasma membrane"/>
    <property type="evidence" value="ECO:0007669"/>
    <property type="project" value="UniProtKB-SubCell"/>
</dbReference>
<dbReference type="Gene3D" id="3.30.1360.60">
    <property type="entry name" value="Glucose permease domain IIB"/>
    <property type="match status" value="1"/>
</dbReference>